<dbReference type="GO" id="GO:0034476">
    <property type="term" value="P:U5 snRNA 3'-end processing"/>
    <property type="evidence" value="ECO:0007669"/>
    <property type="project" value="TreeGrafter"/>
</dbReference>
<proteinExistence type="inferred from homology"/>
<dbReference type="GO" id="GO:0000177">
    <property type="term" value="C:cytoplasmic exosome (RNase complex)"/>
    <property type="evidence" value="ECO:0007669"/>
    <property type="project" value="TreeGrafter"/>
</dbReference>
<dbReference type="InterPro" id="IPR036345">
    <property type="entry name" value="ExoRNase_PH_dom2_sf"/>
</dbReference>
<evidence type="ECO:0000313" key="15">
    <source>
        <dbReference type="Proteomes" id="UP000521872"/>
    </source>
</evidence>
<dbReference type="EMBL" id="JAACJL010000016">
    <property type="protein sequence ID" value="KAF4619699.1"/>
    <property type="molecule type" value="Genomic_DNA"/>
</dbReference>
<evidence type="ECO:0000256" key="2">
    <source>
        <dbReference type="ARBA" id="ARBA00004604"/>
    </source>
</evidence>
<dbReference type="GO" id="GO:0035925">
    <property type="term" value="F:mRNA 3'-UTR AU-rich region binding"/>
    <property type="evidence" value="ECO:0007669"/>
    <property type="project" value="TreeGrafter"/>
</dbReference>
<dbReference type="AlphaFoldDB" id="A0A8H4QY24"/>
<name>A0A8H4QY24_9AGAR</name>
<evidence type="ECO:0000256" key="4">
    <source>
        <dbReference type="ARBA" id="ARBA00022490"/>
    </source>
</evidence>
<dbReference type="InterPro" id="IPR020568">
    <property type="entry name" value="Ribosomal_Su5_D2-typ_SF"/>
</dbReference>
<keyword evidence="8" id="KW-0539">Nucleus</keyword>
<dbReference type="CDD" id="cd11369">
    <property type="entry name" value="RNase_PH_RRP43"/>
    <property type="match status" value="1"/>
</dbReference>
<comment type="subcellular location">
    <subcellularLocation>
        <location evidence="1">Cytoplasm</location>
    </subcellularLocation>
    <subcellularLocation>
        <location evidence="2">Nucleus</location>
        <location evidence="2">Nucleolus</location>
    </subcellularLocation>
</comment>
<dbReference type="InterPro" id="IPR050590">
    <property type="entry name" value="Exosome_comp_Rrp42_subfam"/>
</dbReference>
<sequence length="975" mass="108858">MDTFLLTLVRDNLSFSSRLMNDSDSCCDLESVGSISTAEGSALVRMGATTVVCGVKAEVAEPELDKDNEGFLVPNLDLPAMCSPKFKPGPPSEEAQVLSDRLNQALVALVIHPGKAVWVIYVDATCINYDGNAFDATLLAMVAALKNTTLPQAIYNEETQKTLCSRTAPRVPLQLSSSIPLSASFGIFDSKYVLADPTSFEEPLLESSLSVIAGDDGEIVAVSQVGSALIRAEVDGHEVQKDVLEDCIQLAKQRRDEVARQIFKPSQVLLNPEKAQRHSHHKHSKYDKRARSASIDLRHVEIRAGVLASVIVMSETMDGRWVGPMPIQPFMDSFFGPTNLSHQKPDGSAKNWKAHFKSLETLSDANEMCGHIQRLISTSGATPGMKVLRVAPQAKEVGYVQKRTTLALLSDEDPLLLESMQLCITTKLSKQELQEEKRSKDDKHKEYCDVLFGLENGRKGCARCRDELVSQAKVLLYQHRTHAFVIQMVDPYARLIRFDRDGAIVSARFHYREEGDLLLEFLWRYSNASEETRGRDPTVFRATVAEAALAKEKLAGWVRKVSGIWSVYKLVIQDRDSSRTDERRKMEVLVWVPASWPLSVTGRATKGYIGYDPESDRVVFVKDSWRSTDPTMQKETDTLRAINSAGITEGVPVLLCGDDLEGRWQSTVTADYSQENWNVGGDCEESHRVHIRFVTDKVGKPVEKFKTSKDFLKAVYDAYRAHKAVYEKCQILHCDVSVGNILVTADGKGFLNDWDQARNVEYLVSGPHRAFRTGTWRFMSTNLLLRPQKVHGLQDDIESFFWVTAYTILCFLKHNWTSHVTLIMEAVYDECRNNTRLDAVTGGTGKLGHLTCFSPLATPLEVPRNKPLTDFFDHACCLIVSQQFTETNVRKKVKFKTTPRDMERDISLALKDVADSALVPLSTHAALEAVFVEALAAEGWPENDRAHNYFKSAVRKSAEKKKANAMRDAVPALQG</sequence>
<evidence type="ECO:0000256" key="7">
    <source>
        <dbReference type="ARBA" id="ARBA00022884"/>
    </source>
</evidence>
<dbReference type="GO" id="GO:0016075">
    <property type="term" value="P:rRNA catabolic process"/>
    <property type="evidence" value="ECO:0007669"/>
    <property type="project" value="TreeGrafter"/>
</dbReference>
<dbReference type="GO" id="GO:0071028">
    <property type="term" value="P:nuclear mRNA surveillance"/>
    <property type="evidence" value="ECO:0007669"/>
    <property type="project" value="TreeGrafter"/>
</dbReference>
<evidence type="ECO:0000256" key="6">
    <source>
        <dbReference type="ARBA" id="ARBA00022835"/>
    </source>
</evidence>
<dbReference type="InterPro" id="IPR001247">
    <property type="entry name" value="ExoRNase_PH_dom1"/>
</dbReference>
<evidence type="ECO:0000259" key="12">
    <source>
        <dbReference type="Pfam" id="PF03725"/>
    </source>
</evidence>
<evidence type="ECO:0000256" key="9">
    <source>
        <dbReference type="ARBA" id="ARBA00030617"/>
    </source>
</evidence>
<reference evidence="14 15" key="1">
    <citation type="submission" date="2019-12" db="EMBL/GenBank/DDBJ databases">
        <authorList>
            <person name="Floudas D."/>
            <person name="Bentzer J."/>
            <person name="Ahren D."/>
            <person name="Johansson T."/>
            <person name="Persson P."/>
            <person name="Tunlid A."/>
        </authorList>
    </citation>
    <scope>NUCLEOTIDE SEQUENCE [LARGE SCALE GENOMIC DNA]</scope>
    <source>
        <strain evidence="14 15">CBS 102.39</strain>
    </source>
</reference>
<dbReference type="InterPro" id="IPR033196">
    <property type="entry name" value="Rrp43"/>
</dbReference>
<dbReference type="GO" id="GO:0000176">
    <property type="term" value="C:nuclear exosome (RNase complex)"/>
    <property type="evidence" value="ECO:0007669"/>
    <property type="project" value="TreeGrafter"/>
</dbReference>
<dbReference type="Pfam" id="PF01138">
    <property type="entry name" value="RNase_PH"/>
    <property type="match status" value="1"/>
</dbReference>
<dbReference type="Pfam" id="PF03725">
    <property type="entry name" value="RNase_PH_C"/>
    <property type="match status" value="1"/>
</dbReference>
<dbReference type="GO" id="GO:0071038">
    <property type="term" value="P:TRAMP-dependent tRNA surveillance pathway"/>
    <property type="evidence" value="ECO:0007669"/>
    <property type="project" value="TreeGrafter"/>
</dbReference>
<dbReference type="Gene3D" id="3.30.230.70">
    <property type="entry name" value="GHMP Kinase, N-terminal domain"/>
    <property type="match status" value="1"/>
</dbReference>
<feature type="domain" description="Exoribonuclease phosphorolytic" evidence="11">
    <location>
        <begin position="32"/>
        <end position="151"/>
    </location>
</feature>
<dbReference type="SUPFAM" id="SSF56112">
    <property type="entry name" value="Protein kinase-like (PK-like)"/>
    <property type="match status" value="1"/>
</dbReference>
<dbReference type="PANTHER" id="PTHR11097">
    <property type="entry name" value="EXOSOME COMPLEX EXONUCLEASE RIBOSOMAL RNA PROCESSING PROTEIN"/>
    <property type="match status" value="1"/>
</dbReference>
<comment type="similarity">
    <text evidence="3">Belongs to the RNase PH family.</text>
</comment>
<dbReference type="SUPFAM" id="SSF55666">
    <property type="entry name" value="Ribonuclease PH domain 2-like"/>
    <property type="match status" value="1"/>
</dbReference>
<dbReference type="GO" id="GO:0005730">
    <property type="term" value="C:nucleolus"/>
    <property type="evidence" value="ECO:0007669"/>
    <property type="project" value="UniProtKB-SubCell"/>
</dbReference>
<evidence type="ECO:0000256" key="1">
    <source>
        <dbReference type="ARBA" id="ARBA00004496"/>
    </source>
</evidence>
<evidence type="ECO:0000256" key="3">
    <source>
        <dbReference type="ARBA" id="ARBA00006678"/>
    </source>
</evidence>
<dbReference type="PANTHER" id="PTHR11097:SF9">
    <property type="entry name" value="EXOSOME COMPLEX COMPONENT RRP43"/>
    <property type="match status" value="1"/>
</dbReference>
<accession>A0A8H4QY24</accession>
<feature type="compositionally biased region" description="Basic residues" evidence="10">
    <location>
        <begin position="277"/>
        <end position="288"/>
    </location>
</feature>
<feature type="domain" description="Fungal-type protein kinase" evidence="13">
    <location>
        <begin position="436"/>
        <end position="806"/>
    </location>
</feature>
<evidence type="ECO:0000259" key="11">
    <source>
        <dbReference type="Pfam" id="PF01138"/>
    </source>
</evidence>
<dbReference type="Pfam" id="PF17667">
    <property type="entry name" value="Pkinase_fungal"/>
    <property type="match status" value="1"/>
</dbReference>
<comment type="caution">
    <text evidence="14">The sequence shown here is derived from an EMBL/GenBank/DDBJ whole genome shotgun (WGS) entry which is preliminary data.</text>
</comment>
<dbReference type="GO" id="GO:0034475">
    <property type="term" value="P:U4 snRNA 3'-end processing"/>
    <property type="evidence" value="ECO:0007669"/>
    <property type="project" value="TreeGrafter"/>
</dbReference>
<evidence type="ECO:0000313" key="14">
    <source>
        <dbReference type="EMBL" id="KAF4619699.1"/>
    </source>
</evidence>
<keyword evidence="6" id="KW-0271">Exosome</keyword>
<evidence type="ECO:0000259" key="13">
    <source>
        <dbReference type="Pfam" id="PF17667"/>
    </source>
</evidence>
<feature type="domain" description="Exoribonuclease phosphorolytic" evidence="12">
    <location>
        <begin position="179"/>
        <end position="253"/>
    </location>
</feature>
<dbReference type="GO" id="GO:0034473">
    <property type="term" value="P:U1 snRNA 3'-end processing"/>
    <property type="evidence" value="ECO:0007669"/>
    <property type="project" value="TreeGrafter"/>
</dbReference>
<keyword evidence="7" id="KW-0694">RNA-binding</keyword>
<evidence type="ECO:0000256" key="10">
    <source>
        <dbReference type="SAM" id="MobiDB-lite"/>
    </source>
</evidence>
<keyword evidence="15" id="KW-1185">Reference proteome</keyword>
<organism evidence="14 15">
    <name type="scientific">Agrocybe pediades</name>
    <dbReference type="NCBI Taxonomy" id="84607"/>
    <lineage>
        <taxon>Eukaryota</taxon>
        <taxon>Fungi</taxon>
        <taxon>Dikarya</taxon>
        <taxon>Basidiomycota</taxon>
        <taxon>Agaricomycotina</taxon>
        <taxon>Agaricomycetes</taxon>
        <taxon>Agaricomycetidae</taxon>
        <taxon>Agaricales</taxon>
        <taxon>Agaricineae</taxon>
        <taxon>Strophariaceae</taxon>
        <taxon>Agrocybe</taxon>
    </lineage>
</organism>
<dbReference type="Proteomes" id="UP000521872">
    <property type="component" value="Unassembled WGS sequence"/>
</dbReference>
<dbReference type="GO" id="GO:0000467">
    <property type="term" value="P:exonucleolytic trimming to generate mature 3'-end of 5.8S rRNA from tricistronic rRNA transcript (SSU-rRNA, 5.8S rRNA, LSU-rRNA)"/>
    <property type="evidence" value="ECO:0007669"/>
    <property type="project" value="TreeGrafter"/>
</dbReference>
<evidence type="ECO:0000256" key="5">
    <source>
        <dbReference type="ARBA" id="ARBA00022552"/>
    </source>
</evidence>
<dbReference type="GO" id="GO:0071035">
    <property type="term" value="P:nuclear polyadenylation-dependent rRNA catabolic process"/>
    <property type="evidence" value="ECO:0007669"/>
    <property type="project" value="TreeGrafter"/>
</dbReference>
<keyword evidence="5" id="KW-0698">rRNA processing</keyword>
<dbReference type="SUPFAM" id="SSF54211">
    <property type="entry name" value="Ribosomal protein S5 domain 2-like"/>
    <property type="match status" value="1"/>
</dbReference>
<dbReference type="InterPro" id="IPR015847">
    <property type="entry name" value="ExoRNase_PH_dom2"/>
</dbReference>
<dbReference type="InterPro" id="IPR040976">
    <property type="entry name" value="Pkinase_fungal"/>
</dbReference>
<protein>
    <recommendedName>
        <fullName evidence="9">Ribosomal RNA-processing protein 43</fullName>
    </recommendedName>
</protein>
<dbReference type="Gene3D" id="1.10.510.10">
    <property type="entry name" value="Transferase(Phosphotransferase) domain 1"/>
    <property type="match status" value="1"/>
</dbReference>
<gene>
    <name evidence="14" type="ORF">D9613_004763</name>
</gene>
<dbReference type="InterPro" id="IPR027408">
    <property type="entry name" value="PNPase/RNase_PH_dom_sf"/>
</dbReference>
<dbReference type="InterPro" id="IPR011009">
    <property type="entry name" value="Kinase-like_dom_sf"/>
</dbReference>
<feature type="region of interest" description="Disordered" evidence="10">
    <location>
        <begin position="271"/>
        <end position="290"/>
    </location>
</feature>
<evidence type="ECO:0000256" key="8">
    <source>
        <dbReference type="ARBA" id="ARBA00023242"/>
    </source>
</evidence>
<keyword evidence="4" id="KW-0963">Cytoplasm</keyword>